<feature type="chain" id="PRO_5003011265" description="DUF3106 domain-containing protein" evidence="2">
    <location>
        <begin position="22"/>
        <end position="280"/>
    </location>
</feature>
<dbReference type="RefSeq" id="WP_012842927.1">
    <property type="nucleotide sequence ID" value="NC_013501.1"/>
</dbReference>
<dbReference type="HOGENOM" id="CLU_993489_0_0_10"/>
<dbReference type="InterPro" id="IPR012899">
    <property type="entry name" value="LTXXQ"/>
</dbReference>
<feature type="region of interest" description="Disordered" evidence="1">
    <location>
        <begin position="96"/>
        <end position="124"/>
    </location>
</feature>
<evidence type="ECO:0000313" key="3">
    <source>
        <dbReference type="EMBL" id="ACY47315.1"/>
    </source>
</evidence>
<name>D0ME91_RHOM4</name>
<keyword evidence="4" id="KW-1185">Reference proteome</keyword>
<dbReference type="GO" id="GO:0042597">
    <property type="term" value="C:periplasmic space"/>
    <property type="evidence" value="ECO:0007669"/>
    <property type="project" value="InterPro"/>
</dbReference>
<feature type="signal peptide" evidence="2">
    <location>
        <begin position="1"/>
        <end position="21"/>
    </location>
</feature>
<dbReference type="KEGG" id="rmr:Rmar_0411"/>
<dbReference type="STRING" id="518766.Rmar_0411"/>
<reference evidence="3 4" key="1">
    <citation type="journal article" date="2009" name="Stand. Genomic Sci.">
        <title>Complete genome sequence of Rhodothermus marinus type strain (R-10).</title>
        <authorList>
            <person name="Nolan M."/>
            <person name="Tindall B.J."/>
            <person name="Pomrenke H."/>
            <person name="Lapidus A."/>
            <person name="Copeland A."/>
            <person name="Glavina Del Rio T."/>
            <person name="Lucas S."/>
            <person name="Chen F."/>
            <person name="Tice H."/>
            <person name="Cheng J.F."/>
            <person name="Saunders E."/>
            <person name="Han C."/>
            <person name="Bruce D."/>
            <person name="Goodwin L."/>
            <person name="Chain P."/>
            <person name="Pitluck S."/>
            <person name="Ovchinikova G."/>
            <person name="Pati A."/>
            <person name="Ivanova N."/>
            <person name="Mavromatis K."/>
            <person name="Chen A."/>
            <person name="Palaniappan K."/>
            <person name="Land M."/>
            <person name="Hauser L."/>
            <person name="Chang Y.J."/>
            <person name="Jeffries C.D."/>
            <person name="Brettin T."/>
            <person name="Goker M."/>
            <person name="Bristow J."/>
            <person name="Eisen J.A."/>
            <person name="Markowitz V."/>
            <person name="Hugenholtz P."/>
            <person name="Kyrpides N.C."/>
            <person name="Klenk H.P."/>
            <person name="Detter J.C."/>
        </authorList>
    </citation>
    <scope>NUCLEOTIDE SEQUENCE [LARGE SCALE GENOMIC DNA]</scope>
    <source>
        <strain evidence="4">ATCC 43812 / DSM 4252 / R-10</strain>
    </source>
</reference>
<accession>D0ME91</accession>
<dbReference type="Pfam" id="PF07813">
    <property type="entry name" value="LTXXQ"/>
    <property type="match status" value="1"/>
</dbReference>
<protein>
    <recommendedName>
        <fullName evidence="5">DUF3106 domain-containing protein</fullName>
    </recommendedName>
</protein>
<dbReference type="OrthoDB" id="10021145at2"/>
<dbReference type="AlphaFoldDB" id="D0ME91"/>
<dbReference type="Proteomes" id="UP000002221">
    <property type="component" value="Chromosome"/>
</dbReference>
<dbReference type="EMBL" id="CP001807">
    <property type="protein sequence ID" value="ACY47315.1"/>
    <property type="molecule type" value="Genomic_DNA"/>
</dbReference>
<gene>
    <name evidence="3" type="ordered locus">Rmar_0411</name>
</gene>
<dbReference type="eggNOG" id="COG3678">
    <property type="taxonomic scope" value="Bacteria"/>
</dbReference>
<proteinExistence type="predicted"/>
<evidence type="ECO:0000256" key="2">
    <source>
        <dbReference type="SAM" id="SignalP"/>
    </source>
</evidence>
<keyword evidence="2" id="KW-0732">Signal</keyword>
<sequence>MNKIRAMVLGLLVWAAPTALAQSQPDLNAVAQRMAERLQLSEATAQALREAFARHADRYEQGGFFWYVAAELQRRLNDEQRAEFWEEPLRAERERPARRRWRERQDRPDRRMRRERLHRRDDRPPAHRAAWMAARGARLADYLNLTEAQRDSLAVLRRRQGDAMRELLRQRREGALSAEAFREQVRQLREQYRARFRQLLTPEQQERLDRLEAIPENSRKAMLEVLRLTDTQQQQLAARALQPGPDRGALAEILTPEQQEIVRLHRRLVRAWQDVQRNDG</sequence>
<evidence type="ECO:0000313" key="4">
    <source>
        <dbReference type="Proteomes" id="UP000002221"/>
    </source>
</evidence>
<evidence type="ECO:0000256" key="1">
    <source>
        <dbReference type="SAM" id="MobiDB-lite"/>
    </source>
</evidence>
<evidence type="ECO:0008006" key="5">
    <source>
        <dbReference type="Google" id="ProtNLM"/>
    </source>
</evidence>
<organism evidence="3 4">
    <name type="scientific">Rhodothermus marinus (strain ATCC 43812 / DSM 4252 / R-10)</name>
    <name type="common">Rhodothermus obamensis</name>
    <dbReference type="NCBI Taxonomy" id="518766"/>
    <lineage>
        <taxon>Bacteria</taxon>
        <taxon>Pseudomonadati</taxon>
        <taxon>Rhodothermota</taxon>
        <taxon>Rhodothermia</taxon>
        <taxon>Rhodothermales</taxon>
        <taxon>Rhodothermaceae</taxon>
        <taxon>Rhodothermus</taxon>
    </lineage>
</organism>